<feature type="transmembrane region" description="Helical" evidence="11">
    <location>
        <begin position="186"/>
        <end position="207"/>
    </location>
</feature>
<dbReference type="Pfam" id="PF08022">
    <property type="entry name" value="FAD_binding_8"/>
    <property type="match status" value="1"/>
</dbReference>
<evidence type="ECO:0000313" key="13">
    <source>
        <dbReference type="EMBL" id="PPJ56055.1"/>
    </source>
</evidence>
<evidence type="ECO:0000259" key="12">
    <source>
        <dbReference type="PROSITE" id="PS51384"/>
    </source>
</evidence>
<dbReference type="InterPro" id="IPR013121">
    <property type="entry name" value="Fe_red_NAD-bd_6"/>
</dbReference>
<evidence type="ECO:0000256" key="3">
    <source>
        <dbReference type="ARBA" id="ARBA00022448"/>
    </source>
</evidence>
<comment type="similarity">
    <text evidence="2">Belongs to the ferric reductase (FRE) family.</text>
</comment>
<dbReference type="InterPro" id="IPR017927">
    <property type="entry name" value="FAD-bd_FR_type"/>
</dbReference>
<proteinExistence type="inferred from homology"/>
<feature type="domain" description="FAD-binding FR-type" evidence="12">
    <location>
        <begin position="350"/>
        <end position="525"/>
    </location>
</feature>
<dbReference type="Pfam" id="PF01794">
    <property type="entry name" value="Ferric_reduct"/>
    <property type="match status" value="1"/>
</dbReference>
<dbReference type="InterPro" id="IPR013130">
    <property type="entry name" value="Fe3_Rdtase_TM_dom"/>
</dbReference>
<dbReference type="InterPro" id="IPR051410">
    <property type="entry name" value="Ferric/Cupric_Reductase"/>
</dbReference>
<evidence type="ECO:0000256" key="10">
    <source>
        <dbReference type="SAM" id="MobiDB-lite"/>
    </source>
</evidence>
<evidence type="ECO:0000256" key="4">
    <source>
        <dbReference type="ARBA" id="ARBA00022692"/>
    </source>
</evidence>
<dbReference type="GO" id="GO:0006826">
    <property type="term" value="P:iron ion transport"/>
    <property type="evidence" value="ECO:0007669"/>
    <property type="project" value="TreeGrafter"/>
</dbReference>
<dbReference type="SUPFAM" id="SSF52343">
    <property type="entry name" value="Ferredoxin reductase-like, C-terminal NADP-linked domain"/>
    <property type="match status" value="1"/>
</dbReference>
<dbReference type="GO" id="GO:0000293">
    <property type="term" value="F:ferric-chelate reductase activity"/>
    <property type="evidence" value="ECO:0007669"/>
    <property type="project" value="UniProtKB-ARBA"/>
</dbReference>
<dbReference type="Pfam" id="PF08030">
    <property type="entry name" value="NAD_binding_6"/>
    <property type="match status" value="1"/>
</dbReference>
<dbReference type="GO" id="GO:0005886">
    <property type="term" value="C:plasma membrane"/>
    <property type="evidence" value="ECO:0007669"/>
    <property type="project" value="TreeGrafter"/>
</dbReference>
<keyword evidence="9 11" id="KW-0472">Membrane</keyword>
<feature type="compositionally biased region" description="Basic and acidic residues" evidence="10">
    <location>
        <begin position="415"/>
        <end position="429"/>
    </location>
</feature>
<comment type="caution">
    <text evidence="13">The sequence shown here is derived from an EMBL/GenBank/DDBJ whole genome shotgun (WGS) entry which is preliminary data.</text>
</comment>
<evidence type="ECO:0000256" key="11">
    <source>
        <dbReference type="SAM" id="Phobius"/>
    </source>
</evidence>
<dbReference type="SFLD" id="SFLDG01168">
    <property type="entry name" value="Ferric_reductase_subgroup_(FRE"/>
    <property type="match status" value="1"/>
</dbReference>
<reference evidence="14" key="1">
    <citation type="journal article" date="2017" name="bioRxiv">
        <title>Conservation of a gene cluster reveals novel cercosporin biosynthetic mechanisms and extends production to the genus Colletotrichum.</title>
        <authorList>
            <person name="de Jonge R."/>
            <person name="Ebert M.K."/>
            <person name="Huitt-Roehl C.R."/>
            <person name="Pal P."/>
            <person name="Suttle J.C."/>
            <person name="Spanner R.E."/>
            <person name="Neubauer J.D."/>
            <person name="Jurick W.M.II."/>
            <person name="Stott K.A."/>
            <person name="Secor G.A."/>
            <person name="Thomma B.P.H.J."/>
            <person name="Van de Peer Y."/>
            <person name="Townsend C.A."/>
            <person name="Bolton M.D."/>
        </authorList>
    </citation>
    <scope>NUCLEOTIDE SEQUENCE [LARGE SCALE GENOMIC DNA]</scope>
    <source>
        <strain evidence="14">CBS538.71</strain>
    </source>
</reference>
<dbReference type="OrthoDB" id="4494341at2759"/>
<dbReference type="InterPro" id="IPR039261">
    <property type="entry name" value="FNR_nucleotide-bd"/>
</dbReference>
<comment type="subcellular location">
    <subcellularLocation>
        <location evidence="1">Membrane</location>
        <topology evidence="1">Multi-pass membrane protein</topology>
    </subcellularLocation>
</comment>
<dbReference type="AlphaFoldDB" id="A0A2S6C8J7"/>
<evidence type="ECO:0000313" key="14">
    <source>
        <dbReference type="Proteomes" id="UP000237631"/>
    </source>
</evidence>
<keyword evidence="3" id="KW-0813">Transport</keyword>
<dbReference type="SFLD" id="SFLDS00052">
    <property type="entry name" value="Ferric_Reductase_Domain"/>
    <property type="match status" value="1"/>
</dbReference>
<evidence type="ECO:0000256" key="6">
    <source>
        <dbReference type="ARBA" id="ARBA00022989"/>
    </source>
</evidence>
<feature type="region of interest" description="Disordered" evidence="10">
    <location>
        <begin position="415"/>
        <end position="434"/>
    </location>
</feature>
<gene>
    <name evidence="13" type="ORF">CBER1_03402</name>
</gene>
<dbReference type="Proteomes" id="UP000237631">
    <property type="component" value="Unassembled WGS sequence"/>
</dbReference>
<evidence type="ECO:0000256" key="9">
    <source>
        <dbReference type="ARBA" id="ARBA00023136"/>
    </source>
</evidence>
<evidence type="ECO:0000256" key="8">
    <source>
        <dbReference type="ARBA" id="ARBA00023065"/>
    </source>
</evidence>
<organism evidence="13 14">
    <name type="scientific">Cercospora berteroae</name>
    <dbReference type="NCBI Taxonomy" id="357750"/>
    <lineage>
        <taxon>Eukaryota</taxon>
        <taxon>Fungi</taxon>
        <taxon>Dikarya</taxon>
        <taxon>Ascomycota</taxon>
        <taxon>Pezizomycotina</taxon>
        <taxon>Dothideomycetes</taxon>
        <taxon>Dothideomycetidae</taxon>
        <taxon>Mycosphaerellales</taxon>
        <taxon>Mycosphaerellaceae</taxon>
        <taxon>Cercospora</taxon>
    </lineage>
</organism>
<dbReference type="GO" id="GO:0015677">
    <property type="term" value="P:copper ion import"/>
    <property type="evidence" value="ECO:0007669"/>
    <property type="project" value="TreeGrafter"/>
</dbReference>
<evidence type="ECO:0000256" key="5">
    <source>
        <dbReference type="ARBA" id="ARBA00022982"/>
    </source>
</evidence>
<feature type="transmembrane region" description="Helical" evidence="11">
    <location>
        <begin position="64"/>
        <end position="86"/>
    </location>
</feature>
<evidence type="ECO:0000256" key="7">
    <source>
        <dbReference type="ARBA" id="ARBA00023002"/>
    </source>
</evidence>
<dbReference type="PANTHER" id="PTHR32361:SF12">
    <property type="entry name" value="PUTATIVE (AFU_ORTHOLOGUE AFUA_1G14340)-RELATED"/>
    <property type="match status" value="1"/>
</dbReference>
<dbReference type="InterPro" id="IPR013112">
    <property type="entry name" value="FAD-bd_8"/>
</dbReference>
<feature type="transmembrane region" description="Helical" evidence="11">
    <location>
        <begin position="266"/>
        <end position="286"/>
    </location>
</feature>
<feature type="transmembrane region" description="Helical" evidence="11">
    <location>
        <begin position="155"/>
        <end position="174"/>
    </location>
</feature>
<evidence type="ECO:0000256" key="2">
    <source>
        <dbReference type="ARBA" id="ARBA00006278"/>
    </source>
</evidence>
<dbReference type="PANTHER" id="PTHR32361">
    <property type="entry name" value="FERRIC/CUPRIC REDUCTASE TRANSMEMBRANE COMPONENT"/>
    <property type="match status" value="1"/>
</dbReference>
<dbReference type="CDD" id="cd06186">
    <property type="entry name" value="NOX_Duox_like_FAD_NADP"/>
    <property type="match status" value="1"/>
</dbReference>
<keyword evidence="6 11" id="KW-1133">Transmembrane helix</keyword>
<dbReference type="GO" id="GO:0006879">
    <property type="term" value="P:intracellular iron ion homeostasis"/>
    <property type="evidence" value="ECO:0007669"/>
    <property type="project" value="TreeGrafter"/>
</dbReference>
<evidence type="ECO:0000256" key="1">
    <source>
        <dbReference type="ARBA" id="ARBA00004141"/>
    </source>
</evidence>
<dbReference type="Gene3D" id="3.40.50.80">
    <property type="entry name" value="Nucleotide-binding domain of ferredoxin-NADP reductase (FNR) module"/>
    <property type="match status" value="1"/>
</dbReference>
<feature type="transmembrane region" description="Helical" evidence="11">
    <location>
        <begin position="228"/>
        <end position="246"/>
    </location>
</feature>
<dbReference type="EMBL" id="PNEN01000527">
    <property type="protein sequence ID" value="PPJ56055.1"/>
    <property type="molecule type" value="Genomic_DNA"/>
</dbReference>
<sequence>MHTRNGVLENLVDMETSGDHSRLGGVKRAYYGGVTGWGEVLNSSHPATPYSHGLQGTNQPRNYLYVHILIASLLGLMALTLAYRWLHTYHAYYRRKRTVNGSPEVQSRFMHNFTIFWPWIKRHIVFAPLFKTRHKEAIRVSENFAIGGLPTRYNAVLLVLYLGSNIAYCVAVDWHHMPPAALVAELRGRFGVLAAWNLIPTILFALRNNPLIPLLRISYDTFNLFHRWCARIMTLEALLHAIMWAINAFQSGGFKQVQLSLATSTSFAFGLLAVCAFATISLTAFAPLRHAFYETFITSHRILVLVGLIGTYIHLDKARLEIVMYIELCFLLWILEWVLRTLRIIYFNFGGTKAVTRISVQALPAEACLVTFHLSRSWRWKPGCHVHVYMPTMSLASSHPFSVAWVRDCTGDDEQKLPASEDKSLDEKSPIGTSKKRSCMKISNCLRRNKTAEVQATRDCENTAVATRKASTPVMKGVNASSVSLVVKAREGFTKHLYDKASAQPNKQFNTWGAIEGPYGGYHTLSSYGTVVLFAGGVGITHCIDCVHYLVRQYRAGTASAQKILLVWSVRDFETIQWISKWIIEIWDLLGEDAKRVLRIHMYVTQAGGVTQYVPSYGEYMQVSWGRCVPKEIVSSELEQRIGAVGVTVCGHGMFADCVRAATRSVMQEGCVDFIEEAFTT</sequence>
<dbReference type="STRING" id="357750.A0A2S6C8J7"/>
<protein>
    <recommendedName>
        <fullName evidence="12">FAD-binding FR-type domain-containing protein</fullName>
    </recommendedName>
</protein>
<feature type="transmembrane region" description="Helical" evidence="11">
    <location>
        <begin position="322"/>
        <end position="339"/>
    </location>
</feature>
<keyword evidence="8" id="KW-0406">Ion transport</keyword>
<accession>A0A2S6C8J7</accession>
<keyword evidence="5" id="KW-0249">Electron transport</keyword>
<name>A0A2S6C8J7_9PEZI</name>
<keyword evidence="7" id="KW-0560">Oxidoreductase</keyword>
<keyword evidence="4 11" id="KW-0812">Transmembrane</keyword>
<dbReference type="PROSITE" id="PS51384">
    <property type="entry name" value="FAD_FR"/>
    <property type="match status" value="1"/>
</dbReference>
<keyword evidence="14" id="KW-1185">Reference proteome</keyword>